<gene>
    <name evidence="2" type="ORF">Psi02_75450</name>
</gene>
<name>A0A8J3UX82_9ACTN</name>
<keyword evidence="3" id="KW-1185">Reference proteome</keyword>
<accession>A0A8J3UX82</accession>
<evidence type="ECO:0000313" key="2">
    <source>
        <dbReference type="EMBL" id="GII51121.1"/>
    </source>
</evidence>
<keyword evidence="1" id="KW-0812">Transmembrane</keyword>
<keyword evidence="1" id="KW-0472">Membrane</keyword>
<dbReference type="EMBL" id="BOOQ01000061">
    <property type="protein sequence ID" value="GII51121.1"/>
    <property type="molecule type" value="Genomic_DNA"/>
</dbReference>
<protein>
    <recommendedName>
        <fullName evidence="4">DUF4190 domain-containing protein</fullName>
    </recommendedName>
</protein>
<proteinExistence type="predicted"/>
<evidence type="ECO:0008006" key="4">
    <source>
        <dbReference type="Google" id="ProtNLM"/>
    </source>
</evidence>
<feature type="transmembrane region" description="Helical" evidence="1">
    <location>
        <begin position="97"/>
        <end position="117"/>
    </location>
</feature>
<sequence>MVRRTGWVPVLMTGEAADPTFGSMEHEQIFGAPSSDGRDGTRADHRISPSKMDGFAVASLVLGLCGLLWFPGLLIARYVDERVVDLIRPVVRLMSQLLFCAVPLGLSLLGISTGHVARHRLRWAEGRGNAIAVAGLWAGYLALVCLVLLVAGSLWLASQFS</sequence>
<evidence type="ECO:0000256" key="1">
    <source>
        <dbReference type="SAM" id="Phobius"/>
    </source>
</evidence>
<dbReference type="Proteomes" id="UP000644610">
    <property type="component" value="Unassembled WGS sequence"/>
</dbReference>
<organism evidence="2 3">
    <name type="scientific">Planotetraspora silvatica</name>
    <dbReference type="NCBI Taxonomy" id="234614"/>
    <lineage>
        <taxon>Bacteria</taxon>
        <taxon>Bacillati</taxon>
        <taxon>Actinomycetota</taxon>
        <taxon>Actinomycetes</taxon>
        <taxon>Streptosporangiales</taxon>
        <taxon>Streptosporangiaceae</taxon>
        <taxon>Planotetraspora</taxon>
    </lineage>
</organism>
<keyword evidence="1" id="KW-1133">Transmembrane helix</keyword>
<comment type="caution">
    <text evidence="2">The sequence shown here is derived from an EMBL/GenBank/DDBJ whole genome shotgun (WGS) entry which is preliminary data.</text>
</comment>
<reference evidence="2" key="1">
    <citation type="submission" date="2021-01" db="EMBL/GenBank/DDBJ databases">
        <title>Whole genome shotgun sequence of Planotetraspora silvatica NBRC 100141.</title>
        <authorList>
            <person name="Komaki H."/>
            <person name="Tamura T."/>
        </authorList>
    </citation>
    <scope>NUCLEOTIDE SEQUENCE</scope>
    <source>
        <strain evidence="2">NBRC 100141</strain>
    </source>
</reference>
<feature type="transmembrane region" description="Helical" evidence="1">
    <location>
        <begin position="137"/>
        <end position="157"/>
    </location>
</feature>
<dbReference type="AlphaFoldDB" id="A0A8J3UX82"/>
<evidence type="ECO:0000313" key="3">
    <source>
        <dbReference type="Proteomes" id="UP000644610"/>
    </source>
</evidence>
<feature type="transmembrane region" description="Helical" evidence="1">
    <location>
        <begin position="55"/>
        <end position="76"/>
    </location>
</feature>